<evidence type="ECO:0000256" key="12">
    <source>
        <dbReference type="ARBA" id="ARBA00023136"/>
    </source>
</evidence>
<feature type="transmembrane region" description="Helical" evidence="19">
    <location>
        <begin position="33"/>
        <end position="54"/>
    </location>
</feature>
<dbReference type="GO" id="GO:0004190">
    <property type="term" value="F:aspartic-type endopeptidase activity"/>
    <property type="evidence" value="ECO:0007669"/>
    <property type="project" value="UniProtKB-EC"/>
</dbReference>
<evidence type="ECO:0000256" key="3">
    <source>
        <dbReference type="ARBA" id="ARBA00022475"/>
    </source>
</evidence>
<evidence type="ECO:0000259" key="21">
    <source>
        <dbReference type="Pfam" id="PF06750"/>
    </source>
</evidence>
<gene>
    <name evidence="22" type="ORF">DWV00_31910</name>
</gene>
<keyword evidence="23" id="KW-1185">Reference proteome</keyword>
<dbReference type="Proteomes" id="UP000256838">
    <property type="component" value="Unassembled WGS sequence"/>
</dbReference>
<evidence type="ECO:0000313" key="23">
    <source>
        <dbReference type="Proteomes" id="UP000256838"/>
    </source>
</evidence>
<dbReference type="AlphaFoldDB" id="A0A3D8JQ87"/>
<dbReference type="InterPro" id="IPR050882">
    <property type="entry name" value="Prepilin_peptidase/N-MTase"/>
</dbReference>
<dbReference type="GO" id="GO:0032259">
    <property type="term" value="P:methylation"/>
    <property type="evidence" value="ECO:0007669"/>
    <property type="project" value="UniProtKB-KW"/>
</dbReference>
<evidence type="ECO:0000256" key="13">
    <source>
        <dbReference type="ARBA" id="ARBA00023268"/>
    </source>
</evidence>
<evidence type="ECO:0000256" key="9">
    <source>
        <dbReference type="ARBA" id="ARBA00022692"/>
    </source>
</evidence>
<dbReference type="InterPro" id="IPR014032">
    <property type="entry name" value="Peptidase_A24A_bac"/>
</dbReference>
<comment type="subcellular location">
    <subcellularLocation>
        <location evidence="1">Cell inner membrane</location>
        <topology evidence="1">Multi-pass membrane protein</topology>
    </subcellularLocation>
    <subcellularLocation>
        <location evidence="18">Cell membrane</location>
        <topology evidence="18">Multi-pass membrane protein</topology>
    </subcellularLocation>
</comment>
<feature type="domain" description="Prepilin type IV endopeptidase peptidase" evidence="20">
    <location>
        <begin position="161"/>
        <end position="267"/>
    </location>
</feature>
<dbReference type="PANTHER" id="PTHR30487">
    <property type="entry name" value="TYPE 4 PREPILIN-LIKE PROTEINS LEADER PEPTIDE-PROCESSING ENZYME"/>
    <property type="match status" value="1"/>
</dbReference>
<dbReference type="Gene3D" id="1.20.120.1220">
    <property type="match status" value="1"/>
</dbReference>
<comment type="similarity">
    <text evidence="2 17">Belongs to the peptidase A24 family.</text>
</comment>
<protein>
    <recommendedName>
        <fullName evidence="16 18">Prepilin leader peptidase/N-methyltransferase</fullName>
        <ecNumber evidence="18">2.1.1.-</ecNumber>
        <ecNumber evidence="15 18">3.4.23.43</ecNumber>
    </recommendedName>
</protein>
<dbReference type="OrthoDB" id="9789291at2"/>
<accession>A0A3D8JQ87</accession>
<comment type="caution">
    <text evidence="22">The sequence shown here is derived from an EMBL/GenBank/DDBJ whole genome shotgun (WGS) entry which is preliminary data.</text>
</comment>
<evidence type="ECO:0000256" key="8">
    <source>
        <dbReference type="ARBA" id="ARBA00022691"/>
    </source>
</evidence>
<dbReference type="GO" id="GO:0005886">
    <property type="term" value="C:plasma membrane"/>
    <property type="evidence" value="ECO:0007669"/>
    <property type="project" value="UniProtKB-SubCell"/>
</dbReference>
<dbReference type="EC" id="3.4.23.43" evidence="15 18"/>
<comment type="function">
    <text evidence="18">Plays an essential role in type IV pili and type II pseudopili formation by proteolytically removing the leader sequence from substrate proteins and subsequently monomethylating the alpha-amino group of the newly exposed N-terminal phenylalanine.</text>
</comment>
<evidence type="ECO:0000313" key="22">
    <source>
        <dbReference type="EMBL" id="RDU94866.1"/>
    </source>
</evidence>
<evidence type="ECO:0000256" key="16">
    <source>
        <dbReference type="ARBA" id="ARBA00071870"/>
    </source>
</evidence>
<evidence type="ECO:0000256" key="17">
    <source>
        <dbReference type="RuleBase" id="RU003793"/>
    </source>
</evidence>
<evidence type="ECO:0000256" key="6">
    <source>
        <dbReference type="ARBA" id="ARBA00022670"/>
    </source>
</evidence>
<keyword evidence="12 19" id="KW-0472">Membrane</keyword>
<keyword evidence="11 19" id="KW-1133">Transmembrane helix</keyword>
<reference evidence="22 23" key="1">
    <citation type="submission" date="2018-08" db="EMBL/GenBank/DDBJ databases">
        <title>Paraburkholderia sp. DHOM06 isolated from forest soil.</title>
        <authorList>
            <person name="Gao Z.-H."/>
            <person name="Qiu L.-H."/>
        </authorList>
    </citation>
    <scope>NUCLEOTIDE SEQUENCE [LARGE SCALE GENOMIC DNA]</scope>
    <source>
        <strain evidence="22 23">DHOM06</strain>
    </source>
</reference>
<dbReference type="GO" id="GO:0006465">
    <property type="term" value="P:signal peptide processing"/>
    <property type="evidence" value="ECO:0007669"/>
    <property type="project" value="TreeGrafter"/>
</dbReference>
<evidence type="ECO:0000256" key="15">
    <source>
        <dbReference type="ARBA" id="ARBA00067082"/>
    </source>
</evidence>
<dbReference type="Pfam" id="PF06750">
    <property type="entry name" value="A24_N_bact"/>
    <property type="match status" value="1"/>
</dbReference>
<keyword evidence="7 18" id="KW-0808">Transferase</keyword>
<dbReference type="PRINTS" id="PR00864">
    <property type="entry name" value="PREPILNPTASE"/>
</dbReference>
<evidence type="ECO:0000256" key="1">
    <source>
        <dbReference type="ARBA" id="ARBA00004429"/>
    </source>
</evidence>
<feature type="transmembrane region" description="Helical" evidence="19">
    <location>
        <begin position="243"/>
        <end position="272"/>
    </location>
</feature>
<keyword evidence="6 18" id="KW-0645">Protease</keyword>
<feature type="domain" description="Prepilin peptidase A24 N-terminal" evidence="21">
    <location>
        <begin position="42"/>
        <end position="146"/>
    </location>
</feature>
<keyword evidence="13 18" id="KW-0511">Multifunctional enzyme</keyword>
<dbReference type="InterPro" id="IPR000045">
    <property type="entry name" value="Prepilin_IV_endopep_pep"/>
</dbReference>
<dbReference type="EC" id="2.1.1.-" evidence="18"/>
<keyword evidence="9 18" id="KW-0812">Transmembrane</keyword>
<keyword evidence="5 18" id="KW-0489">Methyltransferase</keyword>
<evidence type="ECO:0000256" key="5">
    <source>
        <dbReference type="ARBA" id="ARBA00022603"/>
    </source>
</evidence>
<evidence type="ECO:0000256" key="11">
    <source>
        <dbReference type="ARBA" id="ARBA00022989"/>
    </source>
</evidence>
<dbReference type="FunFam" id="1.20.120.1220:FF:000001">
    <property type="entry name" value="Type 4 prepilin-like proteins leader peptide-processing enzyme"/>
    <property type="match status" value="1"/>
</dbReference>
<evidence type="ECO:0000256" key="14">
    <source>
        <dbReference type="ARBA" id="ARBA00050401"/>
    </source>
</evidence>
<feature type="transmembrane region" description="Helical" evidence="19">
    <location>
        <begin position="284"/>
        <end position="306"/>
    </location>
</feature>
<dbReference type="InterPro" id="IPR010627">
    <property type="entry name" value="Prepilin_pept_A24_N"/>
</dbReference>
<feature type="transmembrane region" description="Helical" evidence="19">
    <location>
        <begin position="129"/>
        <end position="149"/>
    </location>
</feature>
<proteinExistence type="inferred from homology"/>
<evidence type="ECO:0000256" key="2">
    <source>
        <dbReference type="ARBA" id="ARBA00005801"/>
    </source>
</evidence>
<name>A0A3D8JQ87_9BURK</name>
<feature type="transmembrane region" description="Helical" evidence="19">
    <location>
        <begin position="201"/>
        <end position="223"/>
    </location>
</feature>
<dbReference type="EMBL" id="QRGA01000026">
    <property type="protein sequence ID" value="RDU94866.1"/>
    <property type="molecule type" value="Genomic_DNA"/>
</dbReference>
<dbReference type="Pfam" id="PF01478">
    <property type="entry name" value="Peptidase_A24"/>
    <property type="match status" value="1"/>
</dbReference>
<evidence type="ECO:0000256" key="7">
    <source>
        <dbReference type="ARBA" id="ARBA00022679"/>
    </source>
</evidence>
<dbReference type="GO" id="GO:0008168">
    <property type="term" value="F:methyltransferase activity"/>
    <property type="evidence" value="ECO:0007669"/>
    <property type="project" value="UniProtKB-KW"/>
</dbReference>
<evidence type="ECO:0000256" key="10">
    <source>
        <dbReference type="ARBA" id="ARBA00022801"/>
    </source>
</evidence>
<organism evidence="22 23">
    <name type="scientific">Trinickia dinghuensis</name>
    <dbReference type="NCBI Taxonomy" id="2291023"/>
    <lineage>
        <taxon>Bacteria</taxon>
        <taxon>Pseudomonadati</taxon>
        <taxon>Pseudomonadota</taxon>
        <taxon>Betaproteobacteria</taxon>
        <taxon>Burkholderiales</taxon>
        <taxon>Burkholderiaceae</taxon>
        <taxon>Trinickia</taxon>
    </lineage>
</organism>
<keyword evidence="10 18" id="KW-0378">Hydrolase</keyword>
<evidence type="ECO:0000259" key="20">
    <source>
        <dbReference type="Pfam" id="PF01478"/>
    </source>
</evidence>
<dbReference type="RefSeq" id="WP_115537637.1">
    <property type="nucleotide sequence ID" value="NZ_QRGA01000026.1"/>
</dbReference>
<keyword evidence="8" id="KW-0949">S-adenosyl-L-methionine</keyword>
<sequence length="308" mass="32507">MITTSSVYASFLSDPLARLTFGIGTAFGALPPAWQFGFAIAFGLAIGSFVNVVAHRLPVMLERAWRLEISEATGHAAGPEELPARYNLCVPRSACPHCGHVLRAHENIPVLSYALLRGRCSSCRAPIGLRYPLVELAGAVLAAAALAVYGPTGEGLAAFGFTAALLAMSAIDAETRLLPDSLTLPLLWAGLIVNFDDTFTTLHSAVAGAIAGYLFLWCIYWLFRFARGVEGMGYGDFKLLAALGAWLGWAALPQIVMIAAVTGAGAGLLAMWSGRLRLEEPLPFGPFLALGGVVTLFGGTPFFHLLGG</sequence>
<keyword evidence="4" id="KW-0997">Cell inner membrane</keyword>
<evidence type="ECO:0000256" key="19">
    <source>
        <dbReference type="SAM" id="Phobius"/>
    </source>
</evidence>
<comment type="catalytic activity">
    <reaction evidence="14 18">
        <text>Typically cleaves a -Gly-|-Phe- bond to release an N-terminal, basic peptide of 5-8 residues from type IV prepilin, and then N-methylates the new N-terminal amino group, the methyl donor being S-adenosyl-L-methionine.</text>
        <dbReference type="EC" id="3.4.23.43"/>
    </reaction>
</comment>
<evidence type="ECO:0000256" key="4">
    <source>
        <dbReference type="ARBA" id="ARBA00022519"/>
    </source>
</evidence>
<keyword evidence="3" id="KW-1003">Cell membrane</keyword>
<evidence type="ECO:0000256" key="18">
    <source>
        <dbReference type="RuleBase" id="RU003794"/>
    </source>
</evidence>
<dbReference type="PANTHER" id="PTHR30487:SF0">
    <property type="entry name" value="PREPILIN LEADER PEPTIDASE_N-METHYLTRANSFERASE-RELATED"/>
    <property type="match status" value="1"/>
</dbReference>